<organism evidence="3">
    <name type="scientific">Laccaria bicolor (strain S238N-H82 / ATCC MYA-4686)</name>
    <name type="common">Bicoloured deceiver</name>
    <name type="synonym">Laccaria laccata var. bicolor</name>
    <dbReference type="NCBI Taxonomy" id="486041"/>
    <lineage>
        <taxon>Eukaryota</taxon>
        <taxon>Fungi</taxon>
        <taxon>Dikarya</taxon>
        <taxon>Basidiomycota</taxon>
        <taxon>Agaricomycotina</taxon>
        <taxon>Agaricomycetes</taxon>
        <taxon>Agaricomycetidae</taxon>
        <taxon>Agaricales</taxon>
        <taxon>Agaricineae</taxon>
        <taxon>Hydnangiaceae</taxon>
        <taxon>Laccaria</taxon>
    </lineage>
</organism>
<accession>B0DC63</accession>
<reference evidence="2 3" key="1">
    <citation type="journal article" date="2008" name="Nature">
        <title>The genome of Laccaria bicolor provides insights into mycorrhizal symbiosis.</title>
        <authorList>
            <person name="Martin F."/>
            <person name="Aerts A."/>
            <person name="Ahren D."/>
            <person name="Brun A."/>
            <person name="Danchin E.G.J."/>
            <person name="Duchaussoy F."/>
            <person name="Gibon J."/>
            <person name="Kohler A."/>
            <person name="Lindquist E."/>
            <person name="Pereda V."/>
            <person name="Salamov A."/>
            <person name="Shapiro H.J."/>
            <person name="Wuyts J."/>
            <person name="Blaudez D."/>
            <person name="Buee M."/>
            <person name="Brokstein P."/>
            <person name="Canbaeck B."/>
            <person name="Cohen D."/>
            <person name="Courty P.E."/>
            <person name="Coutinho P.M."/>
            <person name="Delaruelle C."/>
            <person name="Detter J.C."/>
            <person name="Deveau A."/>
            <person name="DiFazio S."/>
            <person name="Duplessis S."/>
            <person name="Fraissinet-Tachet L."/>
            <person name="Lucic E."/>
            <person name="Frey-Klett P."/>
            <person name="Fourrey C."/>
            <person name="Feussner I."/>
            <person name="Gay G."/>
            <person name="Grimwood J."/>
            <person name="Hoegger P.J."/>
            <person name="Jain P."/>
            <person name="Kilaru S."/>
            <person name="Labbe J."/>
            <person name="Lin Y.C."/>
            <person name="Legue V."/>
            <person name="Le Tacon F."/>
            <person name="Marmeisse R."/>
            <person name="Melayah D."/>
            <person name="Montanini B."/>
            <person name="Muratet M."/>
            <person name="Nehls U."/>
            <person name="Niculita-Hirzel H."/>
            <person name="Oudot-Le Secq M.P."/>
            <person name="Peter M."/>
            <person name="Quesneville H."/>
            <person name="Rajashekar B."/>
            <person name="Reich M."/>
            <person name="Rouhier N."/>
            <person name="Schmutz J."/>
            <person name="Yin T."/>
            <person name="Chalot M."/>
            <person name="Henrissat B."/>
            <person name="Kuees U."/>
            <person name="Lucas S."/>
            <person name="Van de Peer Y."/>
            <person name="Podila G.K."/>
            <person name="Polle A."/>
            <person name="Pukkila P.J."/>
            <person name="Richardson P.M."/>
            <person name="Rouze P."/>
            <person name="Sanders I.R."/>
            <person name="Stajich J.E."/>
            <person name="Tunlid A."/>
            <person name="Tuskan G."/>
            <person name="Grigoriev I.V."/>
        </authorList>
    </citation>
    <scope>NUCLEOTIDE SEQUENCE [LARGE SCALE GENOMIC DNA]</scope>
    <source>
        <strain evidence="3">S238N-H82 / ATCC MYA-4686</strain>
    </source>
</reference>
<feature type="region of interest" description="Disordered" evidence="1">
    <location>
        <begin position="1"/>
        <end position="61"/>
    </location>
</feature>
<evidence type="ECO:0000256" key="1">
    <source>
        <dbReference type="SAM" id="MobiDB-lite"/>
    </source>
</evidence>
<dbReference type="EMBL" id="DS547103">
    <property type="protein sequence ID" value="EDR07837.1"/>
    <property type="molecule type" value="Genomic_DNA"/>
</dbReference>
<dbReference type="InParanoid" id="B0DC63"/>
<dbReference type="AlphaFoldDB" id="B0DC63"/>
<sequence>MPCHTTSNDALNYSQRQRQSRIAHKLRPPPEAKQHQPNSTTTIHAKDEQHPRTEADCDEPR</sequence>
<dbReference type="HOGENOM" id="CLU_2923018_0_0_1"/>
<name>B0DC63_LACBS</name>
<dbReference type="RefSeq" id="XP_001881626.1">
    <property type="nucleotide sequence ID" value="XM_001881591.1"/>
</dbReference>
<feature type="compositionally biased region" description="Basic residues" evidence="1">
    <location>
        <begin position="18"/>
        <end position="27"/>
    </location>
</feature>
<evidence type="ECO:0000313" key="3">
    <source>
        <dbReference type="Proteomes" id="UP000001194"/>
    </source>
</evidence>
<dbReference type="KEGG" id="lbc:LACBIDRAFT_298072"/>
<feature type="compositionally biased region" description="Basic and acidic residues" evidence="1">
    <location>
        <begin position="44"/>
        <end position="61"/>
    </location>
</feature>
<feature type="compositionally biased region" description="Polar residues" evidence="1">
    <location>
        <begin position="1"/>
        <end position="17"/>
    </location>
</feature>
<keyword evidence="3" id="KW-1185">Reference proteome</keyword>
<protein>
    <submittedName>
        <fullName evidence="2">Predicted protein</fullName>
    </submittedName>
</protein>
<dbReference type="Proteomes" id="UP000001194">
    <property type="component" value="Unassembled WGS sequence"/>
</dbReference>
<proteinExistence type="predicted"/>
<evidence type="ECO:0000313" key="2">
    <source>
        <dbReference type="EMBL" id="EDR07837.1"/>
    </source>
</evidence>
<gene>
    <name evidence="2" type="ORF">LACBIDRAFT_298072</name>
</gene>
<dbReference type="GeneID" id="6077096"/>